<organism evidence="1 2">
    <name type="scientific">candidate division CSSED10-310 bacterium</name>
    <dbReference type="NCBI Taxonomy" id="2855610"/>
    <lineage>
        <taxon>Bacteria</taxon>
        <taxon>Bacteria division CSSED10-310</taxon>
    </lineage>
</organism>
<dbReference type="InterPro" id="IPR015996">
    <property type="entry name" value="UCP028451"/>
</dbReference>
<gene>
    <name evidence="1" type="ORF">ACFL27_04075</name>
</gene>
<protein>
    <submittedName>
        <fullName evidence="1">DUF2461 domain-containing protein</fullName>
    </submittedName>
</protein>
<dbReference type="Pfam" id="PF09365">
    <property type="entry name" value="DUF2461"/>
    <property type="match status" value="1"/>
</dbReference>
<dbReference type="Proteomes" id="UP001594351">
    <property type="component" value="Unassembled WGS sequence"/>
</dbReference>
<dbReference type="PIRSF" id="PIRSF028451">
    <property type="entry name" value="UCP028451"/>
    <property type="match status" value="1"/>
</dbReference>
<dbReference type="NCBIfam" id="TIGR02453">
    <property type="entry name" value="TIGR02453 family protein"/>
    <property type="match status" value="1"/>
</dbReference>
<comment type="caution">
    <text evidence="1">The sequence shown here is derived from an EMBL/GenBank/DDBJ whole genome shotgun (WGS) entry which is preliminary data.</text>
</comment>
<evidence type="ECO:0000313" key="2">
    <source>
        <dbReference type="Proteomes" id="UP001594351"/>
    </source>
</evidence>
<dbReference type="PANTHER" id="PTHR36452:SF1">
    <property type="entry name" value="DUF2461 DOMAIN-CONTAINING PROTEIN"/>
    <property type="match status" value="1"/>
</dbReference>
<evidence type="ECO:0000313" key="1">
    <source>
        <dbReference type="EMBL" id="MFC1849367.1"/>
    </source>
</evidence>
<sequence>MNITGEFDGFNEGTVTFFADLLHNNTREWFADHKEDHEDNVVFPARLFIEAMGERLKEISPAIIADPRVNKSLFRINRDTRFSKDKQPYKTNLAIWFWEGEGKRMECSGFYFHLDADKLMLGTGIYMFEKPYLEEYRKSVIHPTFGPQLADAIEAVEGQVKGTGACALYHGERYKRVPAGYDPKHKYADLLLNKGLTAFVEGPIPKEFYSKSLLDYASTRYKKMAPVHHWLVKMVERAKAK</sequence>
<dbReference type="InterPro" id="IPR012808">
    <property type="entry name" value="CHP02453"/>
</dbReference>
<name>A0ABV6YT57_UNCC1</name>
<proteinExistence type="predicted"/>
<reference evidence="1 2" key="1">
    <citation type="submission" date="2024-09" db="EMBL/GenBank/DDBJ databases">
        <title>Laminarin stimulates single cell rates of sulfate reduction while oxygen inhibits transcriptomic activity in coastal marine sediment.</title>
        <authorList>
            <person name="Lindsay M."/>
            <person name="Orcutt B."/>
            <person name="Emerson D."/>
            <person name="Stepanauskas R."/>
            <person name="D'Angelo T."/>
        </authorList>
    </citation>
    <scope>NUCLEOTIDE SEQUENCE [LARGE SCALE GENOMIC DNA]</scope>
    <source>
        <strain evidence="1">SAG AM-311-K15</strain>
    </source>
</reference>
<keyword evidence="2" id="KW-1185">Reference proteome</keyword>
<accession>A0ABV6YT57</accession>
<dbReference type="EMBL" id="JBHPBY010000034">
    <property type="protein sequence ID" value="MFC1849367.1"/>
    <property type="molecule type" value="Genomic_DNA"/>
</dbReference>
<dbReference type="PANTHER" id="PTHR36452">
    <property type="entry name" value="CHROMOSOME 12, WHOLE GENOME SHOTGUN SEQUENCE"/>
    <property type="match status" value="1"/>
</dbReference>